<dbReference type="CDD" id="cd18793">
    <property type="entry name" value="SF2_C_SNF"/>
    <property type="match status" value="1"/>
</dbReference>
<feature type="region of interest" description="Disordered" evidence="13">
    <location>
        <begin position="65"/>
        <end position="318"/>
    </location>
</feature>
<dbReference type="Gene3D" id="3.40.50.300">
    <property type="entry name" value="P-loop containing nucleotide triphosphate hydrolases"/>
    <property type="match status" value="1"/>
</dbReference>
<feature type="compositionally biased region" description="Basic residues" evidence="13">
    <location>
        <begin position="105"/>
        <end position="114"/>
    </location>
</feature>
<keyword evidence="3" id="KW-0677">Repeat</keyword>
<reference evidence="17" key="3">
    <citation type="submission" date="2025-08" db="UniProtKB">
        <authorList>
            <consortium name="Ensembl"/>
        </authorList>
    </citation>
    <scope>IDENTIFICATION</scope>
    <source>
        <strain evidence="17">HNI</strain>
    </source>
</reference>
<feature type="compositionally biased region" description="Acidic residues" evidence="13">
    <location>
        <begin position="1966"/>
        <end position="1976"/>
    </location>
</feature>
<feature type="region of interest" description="Disordered" evidence="13">
    <location>
        <begin position="3212"/>
        <end position="3289"/>
    </location>
</feature>
<dbReference type="InterPro" id="IPR001650">
    <property type="entry name" value="Helicase_C-like"/>
</dbReference>
<feature type="compositionally biased region" description="Basic and acidic residues" evidence="13">
    <location>
        <begin position="115"/>
        <end position="130"/>
    </location>
</feature>
<feature type="compositionally biased region" description="Polar residues" evidence="13">
    <location>
        <begin position="65"/>
        <end position="77"/>
    </location>
</feature>
<feature type="compositionally biased region" description="Low complexity" evidence="13">
    <location>
        <begin position="2938"/>
        <end position="2949"/>
    </location>
</feature>
<evidence type="ECO:0000256" key="12">
    <source>
        <dbReference type="ARBA" id="ARBA00049360"/>
    </source>
</evidence>
<evidence type="ECO:0000259" key="16">
    <source>
        <dbReference type="PROSITE" id="PS51194"/>
    </source>
</evidence>
<evidence type="ECO:0000256" key="2">
    <source>
        <dbReference type="ARBA" id="ARBA00007025"/>
    </source>
</evidence>
<dbReference type="InterPro" id="IPR006576">
    <property type="entry name" value="BRK_domain"/>
</dbReference>
<reference evidence="17 18" key="2">
    <citation type="submission" date="2017-04" db="EMBL/GenBank/DDBJ databases">
        <title>CpG methylation of centromeres and impact of large insertions on vertebrate speciation.</title>
        <authorList>
            <person name="Ichikawa K."/>
            <person name="Yoshimura J."/>
            <person name="Morishita S."/>
        </authorList>
    </citation>
    <scope>NUCLEOTIDE SEQUENCE</scope>
    <source>
        <strain evidence="17 18">HNI</strain>
    </source>
</reference>
<dbReference type="SUPFAM" id="SSF52540">
    <property type="entry name" value="P-loop containing nucleoside triphosphate hydrolases"/>
    <property type="match status" value="2"/>
</dbReference>
<dbReference type="Gene3D" id="1.10.10.60">
    <property type="entry name" value="Homeodomain-like"/>
    <property type="match status" value="2"/>
</dbReference>
<dbReference type="PROSITE" id="PS51192">
    <property type="entry name" value="HELICASE_ATP_BIND_1"/>
    <property type="match status" value="1"/>
</dbReference>
<comment type="subcellular location">
    <subcellularLocation>
        <location evidence="1">Nucleus</location>
    </subcellularLocation>
</comment>
<dbReference type="SUPFAM" id="SSF54160">
    <property type="entry name" value="Chromo domain-like"/>
    <property type="match status" value="2"/>
</dbReference>
<feature type="compositionally biased region" description="Basic and acidic residues" evidence="13">
    <location>
        <begin position="2374"/>
        <end position="2395"/>
    </location>
</feature>
<keyword evidence="9" id="KW-0238">DNA-binding</keyword>
<dbReference type="GO" id="GO:0005524">
    <property type="term" value="F:ATP binding"/>
    <property type="evidence" value="ECO:0007669"/>
    <property type="project" value="UniProtKB-KW"/>
</dbReference>
<feature type="compositionally biased region" description="Low complexity" evidence="13">
    <location>
        <begin position="2915"/>
        <end position="2926"/>
    </location>
</feature>
<dbReference type="GO" id="GO:0003677">
    <property type="term" value="F:DNA binding"/>
    <property type="evidence" value="ECO:0007669"/>
    <property type="project" value="UniProtKB-KW"/>
</dbReference>
<dbReference type="FunFam" id="3.40.50.300:FF:000015">
    <property type="entry name" value="chromodomain-helicase-DNA-binding protein 9 isoform X1"/>
    <property type="match status" value="1"/>
</dbReference>
<dbReference type="SMART" id="SM00298">
    <property type="entry name" value="CHROMO"/>
    <property type="match status" value="2"/>
</dbReference>
<dbReference type="Gene3D" id="3.40.50.10810">
    <property type="entry name" value="Tandem AAA-ATPase domain"/>
    <property type="match status" value="1"/>
</dbReference>
<feature type="region of interest" description="Disordered" evidence="13">
    <location>
        <begin position="2501"/>
        <end position="2520"/>
    </location>
</feature>
<dbReference type="InterPro" id="IPR049730">
    <property type="entry name" value="SNF2/RAD54-like_C"/>
</dbReference>
<accession>A0A3P9MPY8</accession>
<feature type="region of interest" description="Disordered" evidence="13">
    <location>
        <begin position="2279"/>
        <end position="2327"/>
    </location>
</feature>
<dbReference type="Gene3D" id="2.40.50.40">
    <property type="match status" value="2"/>
</dbReference>
<evidence type="ECO:0000259" key="14">
    <source>
        <dbReference type="PROSITE" id="PS50013"/>
    </source>
</evidence>
<feature type="region of interest" description="Disordered" evidence="13">
    <location>
        <begin position="2761"/>
        <end position="2780"/>
    </location>
</feature>
<evidence type="ECO:0000256" key="5">
    <source>
        <dbReference type="ARBA" id="ARBA00022801"/>
    </source>
</evidence>
<dbReference type="InterPro" id="IPR051493">
    <property type="entry name" value="CHD"/>
</dbReference>
<feature type="compositionally biased region" description="Basic and acidic residues" evidence="13">
    <location>
        <begin position="3432"/>
        <end position="3446"/>
    </location>
</feature>
<evidence type="ECO:0000313" key="18">
    <source>
        <dbReference type="Proteomes" id="UP000265180"/>
    </source>
</evidence>
<keyword evidence="11" id="KW-0539">Nucleus</keyword>
<keyword evidence="5" id="KW-0378">Hydrolase</keyword>
<dbReference type="SMART" id="SM00487">
    <property type="entry name" value="DEXDc"/>
    <property type="match status" value="1"/>
</dbReference>
<dbReference type="PANTHER" id="PTHR46850">
    <property type="entry name" value="CHROMODOMAIN-HELICASE-DNA-BINDING PROTEIN 9"/>
    <property type="match status" value="1"/>
</dbReference>
<reference evidence="17" key="4">
    <citation type="submission" date="2025-09" db="UniProtKB">
        <authorList>
            <consortium name="Ensembl"/>
        </authorList>
    </citation>
    <scope>IDENTIFICATION</scope>
    <source>
        <strain evidence="17">HNI</strain>
    </source>
</reference>
<dbReference type="InterPro" id="IPR056342">
    <property type="entry name" value="HTH_CHD6-9"/>
</dbReference>
<feature type="region of interest" description="Disordered" evidence="13">
    <location>
        <begin position="2911"/>
        <end position="2956"/>
    </location>
</feature>
<evidence type="ECO:0000256" key="3">
    <source>
        <dbReference type="ARBA" id="ARBA00022737"/>
    </source>
</evidence>
<feature type="compositionally biased region" description="Low complexity" evidence="13">
    <location>
        <begin position="1984"/>
        <end position="1996"/>
    </location>
</feature>
<dbReference type="SMART" id="SM00490">
    <property type="entry name" value="HELICc"/>
    <property type="match status" value="1"/>
</dbReference>
<feature type="domain" description="Helicase C-terminal" evidence="16">
    <location>
        <begin position="862"/>
        <end position="1031"/>
    </location>
</feature>
<feature type="compositionally biased region" description="Basic and acidic residues" evidence="13">
    <location>
        <begin position="147"/>
        <end position="165"/>
    </location>
</feature>
<keyword evidence="8" id="KW-0805">Transcription regulation</keyword>
<feature type="compositionally biased region" description="Basic and acidic residues" evidence="13">
    <location>
        <begin position="272"/>
        <end position="282"/>
    </location>
</feature>
<dbReference type="InterPro" id="IPR000953">
    <property type="entry name" value="Chromo/chromo_shadow_dom"/>
</dbReference>
<feature type="compositionally biased region" description="Low complexity" evidence="13">
    <location>
        <begin position="3385"/>
        <end position="3403"/>
    </location>
</feature>
<feature type="compositionally biased region" description="Basic and acidic residues" evidence="13">
    <location>
        <begin position="2069"/>
        <end position="2085"/>
    </location>
</feature>
<feature type="compositionally biased region" description="Low complexity" evidence="13">
    <location>
        <begin position="3215"/>
        <end position="3251"/>
    </location>
</feature>
<feature type="compositionally biased region" description="Acidic residues" evidence="13">
    <location>
        <begin position="2086"/>
        <end position="2101"/>
    </location>
</feature>
<keyword evidence="10" id="KW-0804">Transcription</keyword>
<dbReference type="GO" id="GO:0005634">
    <property type="term" value="C:nucleus"/>
    <property type="evidence" value="ECO:0007669"/>
    <property type="project" value="UniProtKB-SubCell"/>
</dbReference>
<evidence type="ECO:0000256" key="9">
    <source>
        <dbReference type="ARBA" id="ARBA00023125"/>
    </source>
</evidence>
<feature type="compositionally biased region" description="Polar residues" evidence="13">
    <location>
        <begin position="2305"/>
        <end position="2314"/>
    </location>
</feature>
<feature type="compositionally biased region" description="Basic and acidic residues" evidence="13">
    <location>
        <begin position="2114"/>
        <end position="2139"/>
    </location>
</feature>
<dbReference type="PROSITE" id="PS50013">
    <property type="entry name" value="CHROMO_2"/>
    <property type="match status" value="1"/>
</dbReference>
<feature type="compositionally biased region" description="Low complexity" evidence="13">
    <location>
        <begin position="3341"/>
        <end position="3350"/>
    </location>
</feature>
<feature type="region of interest" description="Disordered" evidence="13">
    <location>
        <begin position="2067"/>
        <end position="2169"/>
    </location>
</feature>
<feature type="region of interest" description="Disordered" evidence="13">
    <location>
        <begin position="1788"/>
        <end position="1829"/>
    </location>
</feature>
<dbReference type="InterPro" id="IPR023780">
    <property type="entry name" value="Chromo_domain"/>
</dbReference>
<feature type="region of interest" description="Disordered" evidence="13">
    <location>
        <begin position="1"/>
        <end position="47"/>
    </location>
</feature>
<evidence type="ECO:0000256" key="10">
    <source>
        <dbReference type="ARBA" id="ARBA00023163"/>
    </source>
</evidence>
<sequence length="3446" mass="379483">MKILKKDKQQMFPGLLKHNQSPGSSPAAACSSDQSSNTPTALPTIPRGHLVVGSKDQLCLLSPVGSSAASNHCTTARVSAAKHSGRAPPPPSSLGEEDDGGGGGKVKKKRKKKDKERGKAQAEEDKTDSKPKKRKKQHEGMVLTLRRSKDQNERRTKGKDGRKDSGTQQGKVEGRKIPGHVVALGPTPVPVKVPGKRGRKPKIKVLLPPDPSNQAPPVQGHGVQATQNQARNQNLASSNTATFTIAKQRGRRPKPRDPAAAPPEKKKKGKRRNQEAAVREGAESDDTTSTSAAAMGGDDSQDSLDNAKRRSGRQVKRRKYNEDMDFKVVDDDGETIAVLGAGRISALNATALAWQAEEPPEDEANIIEKILAVRTVKKETPSKDQEEEAEEFYVKYRNFSYLHCKWATLVELEKDPRIHQKIKRFRTKQAQMKHLFTEPDEDLFNPDYVEIDRVLEVAITTDPETCEEVTHYLVKWCSLSYEEATWELQEDLDPEKIREFEEIQKRPADLRHVERPPPEKWQKLENSRDYRSGNQLREYQLEGMNWLLFNWYNRKNCILADEMGLGKTIQSITFLYEIFSMGIRGPFLIIAPLSTITNWEREFRTWTHMNVIVYHGSQISRQMILQYEMFYRDSQGNNIPGGLKFHGLITTFEMIMTDCPELRKLQWRCVVIDEAHRLKNRNCKLLEGLKLMNLEHKVLLTGTPLQNSVEELFSLLNFLEPQQFPSEGAFLEEFGDLKTDEQVKKLQSILKPMMLRRLKDDVEKNLAPKEETIIEVELTNIQKKYYRAILEKNFSFLSKGANQHNMPNLINTMMELRKCCNHPYLITGAEEKILESFKKSHSADAQDFPLQAMIQAAGKLVLIDKLLPKLLAGGHKVLIFSQMVRCLDILEDYLIQRRYTYERIDGRVRGNLRQAAIDRFCKPDSDRFVFLLCTRAGGLGINLTAADTCIIFDSDWNPQNDLQAQARCHRIGQSKAVKVYRLITRNSYEREMFDKASLKLGLDKAVLQDINRKGSLNGVQQLSKLEVEDLLKKGAYGALMDEEDEGSKFCEEDIDQILQRRTQTITIQTEGKGSTFAKASFVSSGNRTDISLDDPNFWQKWAKIAEVEIDSRSEKESLVIDTPRVRKQTRHYNSFEDDELMEFSELDSDSEERPCRTRRLGDRSRRYLRAECFRVEKNLLIFGWGRWKDILNHGRFKWHLTERDMEIICRALLVYCLKHYKGDDKIKSFIWDLIAPSKEGQDQALLNHSGLSSPVPRGRKGKKLKSQLNVPEQKNADWLVHCNAEVVLQDESYKKHLKQHCNKVLLRVRMLYYLKVEVLGEAATQALEGRPASEMEFSLPDIDYMEIPATWWDAEADKSLLIGVHKHGYERYNAMRADPDLCFLERVGMPDETALSAEQGGGEGPSEVTDSGGKMQEVKDSPESKVDRGEDREESSKSEETCSSTDTSDKPDSTGTDPQMSGDLCSQDGPLVTTTATGTGTGVATLQVIQVRPMWPSGPALTARLRRLITAYQRFTLRREPLLRHDFLLHDNLVGMAMGGAGVTHCHDSGGPLAWQLGEELRRCSGASADADPLFLEWQRRWTRREQADFYRTVSSFGVVFDPERKAFDWSQFRVLARLERKTDESLERYFNSFVNMCRTACKLPPRKEEGLGEAGVFVESLTEERAARTLYRIELLRKVREQVLRHPLLSARLQLCRPSLYLPVWWEPGKHDRDLLMGAARHGLSRTDFYILNDPQLSFLEAHRNYVRGHPAHLHPQSHHHHHPHPAGISSSLSQLPLPQCCLYDPGQLSPQPPEYPHSAPPSAPSPSSSSSHSHFHPPPLDAQDSAAQSPGIVTGTRVDFLDCAPLDEPLELGALQHDSMSAESLHGGKASKDALNGFPFNSAAAAQSMLNSYTVGGTDLDSKLRSDVLVGEQGSSEETGLMTPSVELNQLQAPWDGADHTSPTEHMFHESDSILGPSTLETGFLEEEEDEEEDPGRNPATEEGGSLEECLGLPPSSPPSHPSTGDSVEPLTSTYMLFKDIAVNEEACADQTDLTSLTPPALSLGDITEQQDGLSHSDVCQSLTNPVEDREEHEGHRGFQFDSKEEEEEKDEVQEECESQEDKDGGVLTPSVEERELKPEEDKEKEENLEYVLHPDDLPQEGSPFLGKLEQDGSLVCPESSGEPQEEVDGLVLYQTIDQQSMENSLDAEAFLHEPAKEFLQMKEVLGGIDGPCSPDPADQADVVPGGHMDLSVDESAVTQAHTGVTEKVGKQLRAKTSEVEFGDIYSEFVAPSPSAFVSKQSNGAKSAEKGGGANKEVPMDQGQYQGLTEGQSFPGDSGDFKSGALSLHQESKYNLLVSPTLPANPAGPSDFKPSPQTDSDEKKSSLLAVRVKLEDTTETHEDFLSESSESKPGHFLPYRVKTEVLVNKPELKSELEDLKLTGKHESLDSKPEHLPFVKCSDGREVDVKPSTLSFSTYLEGVKLKTEEKPESFRPAVHHETSAVKPELKMETLEYNTFPDSSEAKPGIKTEGLECPPQSGVKTEMKEEMLEADSTVLTPKFELPDGGADNTEGPVEKVQLKAEGSCAAEGVVEEYSSSPRFSLPVSICEIPNSRYESREPTIAQLLQEKALYSFSEWPKDRVIINRLDSICQAILKGKWPSSSEQYDSPGSVATSACLANSLAQHHHASYLAASGSSSGQARIPPGLGFSIPPSLTRLPKCVPRGGACGRGAWRLTSLPLLQERLVAPPFLPELKRAGGRRAFDYETAAAAAAKVLSGKSTSPCHTATPPSSVPECVPGAAPPSNRSGSMLMNGWQEAAIDLTKSGEISTTSHMGANEAAKNQRGASSSHKLPPPPPISAPLSGSAGIDISRILQAGLIHPVTGQIVNGSLRGDDYLKRRRGRRRNVEALYSEFTKSRGMHVLETQGPAEAISHSTVSSSTSSPSPSPSDRPACHPVSSSSTTSTPTQTPPQPEIVAIDRDAAGKGLMEWLRQNPSYSMDLPTFTQSGAALLHGLVERPKQRRHRCKDPTKLDINSLTGEERVPVVHRGTGRRLGGAMAPAIKELSRWLDANSEYCVAPDWSDVVKHSGFLPEGKFSRILTEPVSKDASSRRRGRRPRSDMPKPLLSMSDSSPGLGPPLYMNGGLMGSMDSMVAMQNLGGSIPGIPISGIMAAGFPHGFSAGGSGSSAEEAKNSLSMLPMMLHSIPHPHGTAIPQHALFGVGTMMAHAPPHLSSPSNLTVSSSSPSASVVTTTTSDASSPSSTVPADADGACSSATRGEKEMGGEEKGAEGPNISAGGEAAATISSTSRTHLGSAHLGAGGGSHLTFNPFLIPGMSHGLLYPHMFLPHGGIVALPAMPPSAANGSPSSPKRRRKRVKEVGEKDQEGEREKVNGDPEEKQSTVPAAGSSHLSASSTSPSGPAEETHAGPDGAEEGPLDSNDPPEEAASTEGKTRTEEAEEQNHPE</sequence>
<feature type="compositionally biased region" description="Polar residues" evidence="13">
    <location>
        <begin position="2761"/>
        <end position="2772"/>
    </location>
</feature>
<dbReference type="SMART" id="SM00592">
    <property type="entry name" value="BRK"/>
    <property type="match status" value="1"/>
</dbReference>
<organism evidence="17 18">
    <name type="scientific">Oryzias latipes</name>
    <name type="common">Japanese rice fish</name>
    <name type="synonym">Japanese killifish</name>
    <dbReference type="NCBI Taxonomy" id="8090"/>
    <lineage>
        <taxon>Eukaryota</taxon>
        <taxon>Metazoa</taxon>
        <taxon>Chordata</taxon>
        <taxon>Craniata</taxon>
        <taxon>Vertebrata</taxon>
        <taxon>Euteleostomi</taxon>
        <taxon>Actinopterygii</taxon>
        <taxon>Neopterygii</taxon>
        <taxon>Teleostei</taxon>
        <taxon>Neoteleostei</taxon>
        <taxon>Acanthomorphata</taxon>
        <taxon>Ovalentaria</taxon>
        <taxon>Atherinomorphae</taxon>
        <taxon>Beloniformes</taxon>
        <taxon>Adrianichthyidae</taxon>
        <taxon>Oryziinae</taxon>
        <taxon>Oryzias</taxon>
    </lineage>
</organism>
<dbReference type="SUPFAM" id="SSF160481">
    <property type="entry name" value="BRK domain-like"/>
    <property type="match status" value="1"/>
</dbReference>
<dbReference type="Pfam" id="PF00176">
    <property type="entry name" value="SNF2-rel_dom"/>
    <property type="match status" value="1"/>
</dbReference>
<dbReference type="PANTHER" id="PTHR46850:SF1">
    <property type="entry name" value="CHROMODOMAIN-HELICASE-DNA-BINDING PROTEIN 9"/>
    <property type="match status" value="1"/>
</dbReference>
<feature type="domain" description="Chromo" evidence="14">
    <location>
        <begin position="449"/>
        <end position="515"/>
    </location>
</feature>
<feature type="compositionally biased region" description="Basic and acidic residues" evidence="13">
    <location>
        <begin position="3359"/>
        <end position="3381"/>
    </location>
</feature>
<evidence type="ECO:0000256" key="8">
    <source>
        <dbReference type="ARBA" id="ARBA00023015"/>
    </source>
</evidence>
<dbReference type="Gene3D" id="3.40.5.120">
    <property type="match status" value="1"/>
</dbReference>
<feature type="compositionally biased region" description="Basic residues" evidence="13">
    <location>
        <begin position="1751"/>
        <end position="1766"/>
    </location>
</feature>
<feature type="region of interest" description="Disordered" evidence="13">
    <location>
        <begin position="1751"/>
        <end position="1773"/>
    </location>
</feature>
<evidence type="ECO:0000259" key="15">
    <source>
        <dbReference type="PROSITE" id="PS51192"/>
    </source>
</evidence>
<dbReference type="InterPro" id="IPR016197">
    <property type="entry name" value="Chromo-like_dom_sf"/>
</dbReference>
<evidence type="ECO:0000256" key="4">
    <source>
        <dbReference type="ARBA" id="ARBA00022741"/>
    </source>
</evidence>
<dbReference type="FunFam" id="3.40.50.10810:FF:000003">
    <property type="entry name" value="chromodomain-helicase-DNA-binding protein 8 isoform X4"/>
    <property type="match status" value="1"/>
</dbReference>
<dbReference type="GO" id="GO:0006325">
    <property type="term" value="P:chromatin organization"/>
    <property type="evidence" value="ECO:0007669"/>
    <property type="project" value="UniProtKB-KW"/>
</dbReference>
<name>A0A3P9MPY8_ORYLA</name>
<proteinExistence type="inferred from homology"/>
<feature type="compositionally biased region" description="Basic and acidic residues" evidence="13">
    <location>
        <begin position="2504"/>
        <end position="2514"/>
    </location>
</feature>
<evidence type="ECO:0000256" key="7">
    <source>
        <dbReference type="ARBA" id="ARBA00022853"/>
    </source>
</evidence>
<evidence type="ECO:0000256" key="1">
    <source>
        <dbReference type="ARBA" id="ARBA00004123"/>
    </source>
</evidence>
<feature type="region of interest" description="Disordered" evidence="13">
    <location>
        <begin position="2339"/>
        <end position="2399"/>
    </location>
</feature>
<dbReference type="Pfam" id="PF00385">
    <property type="entry name" value="Chromo"/>
    <property type="match status" value="2"/>
</dbReference>
<comment type="similarity">
    <text evidence="2">Belongs to the SNF2/RAD54 helicase family.</text>
</comment>
<evidence type="ECO:0000256" key="13">
    <source>
        <dbReference type="SAM" id="MobiDB-lite"/>
    </source>
</evidence>
<comment type="catalytic activity">
    <reaction evidence="12">
        <text>ATP + H2O = ADP + phosphate + H(+)</text>
        <dbReference type="Rhea" id="RHEA:13065"/>
        <dbReference type="ChEBI" id="CHEBI:15377"/>
        <dbReference type="ChEBI" id="CHEBI:15378"/>
        <dbReference type="ChEBI" id="CHEBI:30616"/>
        <dbReference type="ChEBI" id="CHEBI:43474"/>
        <dbReference type="ChEBI" id="CHEBI:456216"/>
    </reaction>
</comment>
<dbReference type="CDD" id="cd18663">
    <property type="entry name" value="CD2_tandem_CHD5-9_like"/>
    <property type="match status" value="1"/>
</dbReference>
<feature type="compositionally biased region" description="Pro residues" evidence="13">
    <location>
        <begin position="1792"/>
        <end position="1806"/>
    </location>
</feature>
<keyword evidence="4" id="KW-0547">Nucleotide-binding</keyword>
<evidence type="ECO:0000256" key="6">
    <source>
        <dbReference type="ARBA" id="ARBA00022840"/>
    </source>
</evidence>
<feature type="region of interest" description="Disordered" evidence="13">
    <location>
        <begin position="2820"/>
        <end position="2846"/>
    </location>
</feature>
<dbReference type="PROSITE" id="PS51194">
    <property type="entry name" value="HELICASE_CTER"/>
    <property type="match status" value="1"/>
</dbReference>
<dbReference type="Ensembl" id="ENSORLT00020035823.1">
    <property type="protein sequence ID" value="ENSORLP00020035071.1"/>
    <property type="gene ID" value="ENSORLG00020021891.1"/>
</dbReference>
<feature type="region of interest" description="Disordered" evidence="13">
    <location>
        <begin position="1936"/>
        <end position="2012"/>
    </location>
</feature>
<dbReference type="InterPro" id="IPR027417">
    <property type="entry name" value="P-loop_NTPase"/>
</dbReference>
<feature type="compositionally biased region" description="Polar residues" evidence="13">
    <location>
        <begin position="224"/>
        <end position="245"/>
    </location>
</feature>
<feature type="region of interest" description="Disordered" evidence="13">
    <location>
        <begin position="3339"/>
        <end position="3446"/>
    </location>
</feature>
<dbReference type="Pfam" id="PF07533">
    <property type="entry name" value="BRK"/>
    <property type="match status" value="1"/>
</dbReference>
<protein>
    <submittedName>
        <fullName evidence="17">Chromodomain-helicase-DNA-binding protein 6</fullName>
    </submittedName>
</protein>
<dbReference type="Pfam" id="PF23078">
    <property type="entry name" value="HTH_CHD6-9"/>
    <property type="match status" value="1"/>
</dbReference>
<feature type="region of interest" description="Disordered" evidence="13">
    <location>
        <begin position="3084"/>
        <end position="3117"/>
    </location>
</feature>
<dbReference type="InterPro" id="IPR000330">
    <property type="entry name" value="SNF2_N"/>
</dbReference>
<feature type="compositionally biased region" description="Basic and acidic residues" evidence="13">
    <location>
        <begin position="3259"/>
        <end position="3271"/>
    </location>
</feature>
<keyword evidence="6" id="KW-0067">ATP-binding</keyword>
<reference key="1">
    <citation type="journal article" date="2007" name="Nature">
        <title>The medaka draft genome and insights into vertebrate genome evolution.</title>
        <authorList>
            <person name="Kasahara M."/>
            <person name="Naruse K."/>
            <person name="Sasaki S."/>
            <person name="Nakatani Y."/>
            <person name="Qu W."/>
            <person name="Ahsan B."/>
            <person name="Yamada T."/>
            <person name="Nagayasu Y."/>
            <person name="Doi K."/>
            <person name="Kasai Y."/>
            <person name="Jindo T."/>
            <person name="Kobayashi D."/>
            <person name="Shimada A."/>
            <person name="Toyoda A."/>
            <person name="Kuroki Y."/>
            <person name="Fujiyama A."/>
            <person name="Sasaki T."/>
            <person name="Shimizu A."/>
            <person name="Asakawa S."/>
            <person name="Shimizu N."/>
            <person name="Hashimoto S."/>
            <person name="Yang J."/>
            <person name="Lee Y."/>
            <person name="Matsushima K."/>
            <person name="Sugano S."/>
            <person name="Sakaizumi M."/>
            <person name="Narita T."/>
            <person name="Ohishi K."/>
            <person name="Haga S."/>
            <person name="Ohta F."/>
            <person name="Nomoto H."/>
            <person name="Nogata K."/>
            <person name="Morishita T."/>
            <person name="Endo T."/>
            <person name="Shin-I T."/>
            <person name="Takeda H."/>
            <person name="Morishita S."/>
            <person name="Kohara Y."/>
        </authorList>
    </citation>
    <scope>NUCLEOTIDE SEQUENCE [LARGE SCALE GENOMIC DNA]</scope>
    <source>
        <strain>Hd-rR</strain>
    </source>
</reference>
<dbReference type="CDD" id="cd18668">
    <property type="entry name" value="CD1_tandem_CHD5-9_like"/>
    <property type="match status" value="1"/>
</dbReference>
<dbReference type="InterPro" id="IPR037259">
    <property type="entry name" value="BRK_sf"/>
</dbReference>
<dbReference type="FunFam" id="2.40.50.40:FF:000001">
    <property type="entry name" value="chromodomain-helicase-DNA-binding protein 8 isoform X4"/>
    <property type="match status" value="1"/>
</dbReference>
<keyword evidence="7" id="KW-0156">Chromatin regulator</keyword>
<feature type="compositionally biased region" description="Basic residues" evidence="13">
    <location>
        <begin position="309"/>
        <end position="318"/>
    </location>
</feature>
<evidence type="ECO:0000313" key="17">
    <source>
        <dbReference type="Ensembl" id="ENSORLP00020035071.1"/>
    </source>
</evidence>
<feature type="compositionally biased region" description="Basic residues" evidence="13">
    <location>
        <begin position="194"/>
        <end position="203"/>
    </location>
</feature>
<dbReference type="Pfam" id="PF00271">
    <property type="entry name" value="Helicase_C"/>
    <property type="match status" value="1"/>
</dbReference>
<feature type="compositionally biased region" description="Low complexity" evidence="13">
    <location>
        <begin position="21"/>
        <end position="32"/>
    </location>
</feature>
<feature type="compositionally biased region" description="Basic and acidic residues" evidence="13">
    <location>
        <begin position="1939"/>
        <end position="1954"/>
    </location>
</feature>
<feature type="domain" description="Helicase ATP-binding" evidence="15">
    <location>
        <begin position="548"/>
        <end position="722"/>
    </location>
</feature>
<feature type="compositionally biased region" description="Acidic residues" evidence="13">
    <location>
        <begin position="3412"/>
        <end position="3425"/>
    </location>
</feature>
<dbReference type="InterPro" id="IPR038718">
    <property type="entry name" value="SNF2-like_sf"/>
</dbReference>
<evidence type="ECO:0000256" key="11">
    <source>
        <dbReference type="ARBA" id="ARBA00023242"/>
    </source>
</evidence>
<dbReference type="GO" id="GO:0016787">
    <property type="term" value="F:hydrolase activity"/>
    <property type="evidence" value="ECO:0007669"/>
    <property type="project" value="UniProtKB-KW"/>
</dbReference>
<feature type="compositionally biased region" description="Basic and acidic residues" evidence="13">
    <location>
        <begin position="1416"/>
        <end position="1440"/>
    </location>
</feature>
<dbReference type="Proteomes" id="UP000265180">
    <property type="component" value="Chromosome 5"/>
</dbReference>
<dbReference type="InterPro" id="IPR014001">
    <property type="entry name" value="Helicase_ATP-bd"/>
</dbReference>
<feature type="region of interest" description="Disordered" evidence="13">
    <location>
        <begin position="1394"/>
        <end position="1473"/>
    </location>
</feature>